<dbReference type="PROSITE" id="PS51257">
    <property type="entry name" value="PROKAR_LIPOPROTEIN"/>
    <property type="match status" value="1"/>
</dbReference>
<dbReference type="Proteomes" id="UP000703893">
    <property type="component" value="Unassembled WGS sequence"/>
</dbReference>
<evidence type="ECO:0000313" key="2">
    <source>
        <dbReference type="EMBL" id="MBM3275832.1"/>
    </source>
</evidence>
<reference evidence="2 3" key="1">
    <citation type="submission" date="2019-03" db="EMBL/GenBank/DDBJ databases">
        <title>Lake Tanganyika Metagenome-Assembled Genomes (MAGs).</title>
        <authorList>
            <person name="Tran P."/>
        </authorList>
    </citation>
    <scope>NUCLEOTIDE SEQUENCE [LARGE SCALE GENOMIC DNA]</scope>
    <source>
        <strain evidence="2">K_DeepCast_65m_m2_236</strain>
    </source>
</reference>
<evidence type="ECO:0000256" key="1">
    <source>
        <dbReference type="SAM" id="SignalP"/>
    </source>
</evidence>
<comment type="caution">
    <text evidence="2">The sequence shown here is derived from an EMBL/GenBank/DDBJ whole genome shotgun (WGS) entry which is preliminary data.</text>
</comment>
<sequence length="192" mass="20648">MKQRSIWIGAVAASLLLGGCGKLTTMAVPEPNVSYGSNQPTIPKRHLAPGVNVLEMTLSPAEAKVSVGQSARFTPTLKLSNGQTVYDPLLVAWSLGDPLAGTIDDQGIFNPTQPRSTVVRCELQGKIAEAKVVITPAVYSWQQVPSPTQNDLFAARMISRNDAWVAGANGTVLRYFGSQWQPYYGQMAQDAT</sequence>
<organism evidence="2 3">
    <name type="scientific">Candidatus Tanganyikabacteria bacterium</name>
    <dbReference type="NCBI Taxonomy" id="2961651"/>
    <lineage>
        <taxon>Bacteria</taxon>
        <taxon>Bacillati</taxon>
        <taxon>Candidatus Sericytochromatia</taxon>
        <taxon>Candidatus Tanganyikabacteria</taxon>
    </lineage>
</organism>
<feature type="signal peptide" evidence="1">
    <location>
        <begin position="1"/>
        <end position="27"/>
    </location>
</feature>
<keyword evidence="1" id="KW-0732">Signal</keyword>
<feature type="non-terminal residue" evidence="2">
    <location>
        <position position="192"/>
    </location>
</feature>
<protein>
    <recommendedName>
        <fullName evidence="4">BIG2 domain-containing protein</fullName>
    </recommendedName>
</protein>
<dbReference type="AlphaFoldDB" id="A0A937X7P0"/>
<evidence type="ECO:0000313" key="3">
    <source>
        <dbReference type="Proteomes" id="UP000703893"/>
    </source>
</evidence>
<evidence type="ECO:0008006" key="4">
    <source>
        <dbReference type="Google" id="ProtNLM"/>
    </source>
</evidence>
<dbReference type="EMBL" id="VGJX01000741">
    <property type="protein sequence ID" value="MBM3275832.1"/>
    <property type="molecule type" value="Genomic_DNA"/>
</dbReference>
<name>A0A937X7P0_9BACT</name>
<accession>A0A937X7P0</accession>
<proteinExistence type="predicted"/>
<gene>
    <name evidence="2" type="ORF">FJZ00_11810</name>
</gene>
<dbReference type="Gene3D" id="2.60.40.1080">
    <property type="match status" value="1"/>
</dbReference>
<feature type="chain" id="PRO_5036725874" description="BIG2 domain-containing protein" evidence="1">
    <location>
        <begin position="28"/>
        <end position="192"/>
    </location>
</feature>